<reference evidence="3 4" key="1">
    <citation type="submission" date="2019-06" db="EMBL/GenBank/DDBJ databases">
        <authorList>
            <person name="Broberg M."/>
        </authorList>
    </citation>
    <scope>NUCLEOTIDE SEQUENCE [LARGE SCALE GENOMIC DNA]</scope>
</reference>
<accession>A0ABY6U8U8</accession>
<evidence type="ECO:0000256" key="1">
    <source>
        <dbReference type="SAM" id="MobiDB-lite"/>
    </source>
</evidence>
<feature type="region of interest" description="Disordered" evidence="1">
    <location>
        <begin position="434"/>
        <end position="537"/>
    </location>
</feature>
<feature type="compositionally biased region" description="Polar residues" evidence="1">
    <location>
        <begin position="492"/>
        <end position="530"/>
    </location>
</feature>
<dbReference type="Proteomes" id="UP000766486">
    <property type="component" value="Unassembled WGS sequence"/>
</dbReference>
<name>A0ABY6U8U8_BIOOC</name>
<sequence length="537" mass="60578">MAAPPTGPRISPREKRDSNIRQHLENFLVELDNRQDMMEQLSDYLQHRSKWEKPRDLLPVDELELRLDLVEKFQTWKRAQLAENANEDDDPAQQKASEWKLNRLAYTALMTMPLSELKLDHETNYEDIDGALGRVGEAVRSLLFAPEEQSSKLHNPRKRSGAQQPTMRKSAKRRVGSRERMEVESGAGSEEDPSHQQSTNRNEKQRRLALDYDEGKCRISGSTKPEVAHIIPYSFNNASANTDRTVKFVGSFVLFGVTLLDSQRICTLGGTDKAWNMISLDRTLHSYWDKGYLGIKYLGTTPIPGQSTSEITLQVVWMPMVKAAGYSYSEYIDLDDERDTTKGFAYTIQSRAVTAPGHKVYKDPGWPIASGDTFIVRRPALEAQLFAEMIKLRWYLGQIAAISAAAGDPDFVFGHDEEFERAVRNYTRTRMQVERETAEEESEYEKRKEAAKSPSDVKQQRPARLPKPPHLSMPGNLGDLTNLPIRGRAGSPSKQGSPTKTPTTLAQANVEQATAAGEQSAQARGRSQNKPLRENEE</sequence>
<evidence type="ECO:0000313" key="4">
    <source>
        <dbReference type="Proteomes" id="UP000766486"/>
    </source>
</evidence>
<proteinExistence type="predicted"/>
<dbReference type="EMBL" id="CABFNS010000769">
    <property type="protein sequence ID" value="VUC27525.1"/>
    <property type="molecule type" value="Genomic_DNA"/>
</dbReference>
<keyword evidence="4" id="KW-1185">Reference proteome</keyword>
<evidence type="ECO:0000313" key="3">
    <source>
        <dbReference type="EMBL" id="VUC27525.1"/>
    </source>
</evidence>
<organism evidence="3 4">
    <name type="scientific">Bionectria ochroleuca</name>
    <name type="common">Gliocladium roseum</name>
    <dbReference type="NCBI Taxonomy" id="29856"/>
    <lineage>
        <taxon>Eukaryota</taxon>
        <taxon>Fungi</taxon>
        <taxon>Dikarya</taxon>
        <taxon>Ascomycota</taxon>
        <taxon>Pezizomycotina</taxon>
        <taxon>Sordariomycetes</taxon>
        <taxon>Hypocreomycetidae</taxon>
        <taxon>Hypocreales</taxon>
        <taxon>Bionectriaceae</taxon>
        <taxon>Clonostachys</taxon>
    </lineage>
</organism>
<gene>
    <name evidence="3" type="ORF">CLO192961_LOCUS213638</name>
</gene>
<dbReference type="Pfam" id="PF13391">
    <property type="entry name" value="HNH_2"/>
    <property type="match status" value="1"/>
</dbReference>
<dbReference type="InterPro" id="IPR003615">
    <property type="entry name" value="HNH_nuc"/>
</dbReference>
<protein>
    <recommendedName>
        <fullName evidence="2">HNH nuclease domain-containing protein</fullName>
    </recommendedName>
</protein>
<feature type="region of interest" description="Disordered" evidence="1">
    <location>
        <begin position="146"/>
        <end position="206"/>
    </location>
</feature>
<evidence type="ECO:0000259" key="2">
    <source>
        <dbReference type="Pfam" id="PF13391"/>
    </source>
</evidence>
<feature type="domain" description="HNH nuclease" evidence="2">
    <location>
        <begin position="217"/>
        <end position="295"/>
    </location>
</feature>
<comment type="caution">
    <text evidence="3">The sequence shown here is derived from an EMBL/GenBank/DDBJ whole genome shotgun (WGS) entry which is preliminary data.</text>
</comment>